<dbReference type="PROSITE" id="PS51318">
    <property type="entry name" value="TAT"/>
    <property type="match status" value="1"/>
</dbReference>
<dbReference type="PANTHER" id="PTHR42923">
    <property type="entry name" value="PROTOPORPHYRINOGEN OXIDASE"/>
    <property type="match status" value="1"/>
</dbReference>
<keyword evidence="4" id="KW-1185">Reference proteome</keyword>
<feature type="domain" description="Amine oxidase" evidence="2">
    <location>
        <begin position="49"/>
        <end position="544"/>
    </location>
</feature>
<dbReference type="PANTHER" id="PTHR42923:SF46">
    <property type="entry name" value="AMINE OXIDASE"/>
    <property type="match status" value="1"/>
</dbReference>
<evidence type="ECO:0000259" key="2">
    <source>
        <dbReference type="Pfam" id="PF01593"/>
    </source>
</evidence>
<dbReference type="Pfam" id="PF01593">
    <property type="entry name" value="Amino_oxidase"/>
    <property type="match status" value="1"/>
</dbReference>
<name>A0AAE3KF85_9PSEU</name>
<dbReference type="Proteomes" id="UP001206128">
    <property type="component" value="Unassembled WGS sequence"/>
</dbReference>
<evidence type="ECO:0000313" key="3">
    <source>
        <dbReference type="EMBL" id="MCP2166116.1"/>
    </source>
</evidence>
<dbReference type="PRINTS" id="PR00420">
    <property type="entry name" value="RNGMNOXGNASE"/>
</dbReference>
<dbReference type="InterPro" id="IPR050464">
    <property type="entry name" value="Zeta_carotene_desat/Oxidored"/>
</dbReference>
<feature type="chain" id="PRO_5042176796" evidence="1">
    <location>
        <begin position="32"/>
        <end position="590"/>
    </location>
</feature>
<protein>
    <submittedName>
        <fullName evidence="3">NAD-binding domain and a Fe-S cluster-containing protein</fullName>
    </submittedName>
</protein>
<proteinExistence type="predicted"/>
<accession>A0AAE3KF85</accession>
<feature type="signal peptide" evidence="1">
    <location>
        <begin position="1"/>
        <end position="31"/>
    </location>
</feature>
<dbReference type="RefSeq" id="WP_253771658.1">
    <property type="nucleotide sequence ID" value="NZ_JAMTCK010000006.1"/>
</dbReference>
<dbReference type="InterPro" id="IPR006311">
    <property type="entry name" value="TAT_signal"/>
</dbReference>
<organism evidence="3 4">
    <name type="scientific">Goodfellowiella coeruleoviolacea</name>
    <dbReference type="NCBI Taxonomy" id="334858"/>
    <lineage>
        <taxon>Bacteria</taxon>
        <taxon>Bacillati</taxon>
        <taxon>Actinomycetota</taxon>
        <taxon>Actinomycetes</taxon>
        <taxon>Pseudonocardiales</taxon>
        <taxon>Pseudonocardiaceae</taxon>
        <taxon>Goodfellowiella</taxon>
    </lineage>
</organism>
<reference evidence="3" key="1">
    <citation type="submission" date="2022-06" db="EMBL/GenBank/DDBJ databases">
        <title>Genomic Encyclopedia of Archaeal and Bacterial Type Strains, Phase II (KMG-II): from individual species to whole genera.</title>
        <authorList>
            <person name="Goeker M."/>
        </authorList>
    </citation>
    <scope>NUCLEOTIDE SEQUENCE</scope>
    <source>
        <strain evidence="3">DSM 43935</strain>
    </source>
</reference>
<dbReference type="GO" id="GO:0016491">
    <property type="term" value="F:oxidoreductase activity"/>
    <property type="evidence" value="ECO:0007669"/>
    <property type="project" value="InterPro"/>
</dbReference>
<keyword evidence="1" id="KW-0732">Signal</keyword>
<evidence type="ECO:0000313" key="4">
    <source>
        <dbReference type="Proteomes" id="UP001206128"/>
    </source>
</evidence>
<evidence type="ECO:0000256" key="1">
    <source>
        <dbReference type="SAM" id="SignalP"/>
    </source>
</evidence>
<dbReference type="InterPro" id="IPR036188">
    <property type="entry name" value="FAD/NAD-bd_sf"/>
</dbReference>
<dbReference type="EMBL" id="JAMTCK010000006">
    <property type="protein sequence ID" value="MCP2166116.1"/>
    <property type="molecule type" value="Genomic_DNA"/>
</dbReference>
<dbReference type="SUPFAM" id="SSF51905">
    <property type="entry name" value="FAD/NAD(P)-binding domain"/>
    <property type="match status" value="1"/>
</dbReference>
<dbReference type="AlphaFoldDB" id="A0AAE3KF85"/>
<gene>
    <name evidence="3" type="ORF">LX83_002975</name>
</gene>
<dbReference type="InterPro" id="IPR002937">
    <property type="entry name" value="Amino_oxidase"/>
</dbReference>
<sequence>MSKLSRRTFLTVPAGLAVTTGLIRAAAPASAAPRSPAGGTEVAVLGGGVAGLSAAHELAERGFQVTVYERRALGGKARSMPVPGTGQGGRQDLPGEHGFRFFPGFYLNLPDTLRRIPFPGNANGVFDNLVAADTELITRTGGRADLPLPVRLDPPAVLDPDTLVKLVRGLLETALHLPAPEAAFFANRVLVYLTSCDARRLGQWEQTSWWDFVQAERMSEDYQRLLAIGLTRNLTAMRAETASTHTVGRILEAFLFTALGRDDYGAVDRLLNGPTNEVWIDPWVRHLTDLGVRLRVGWTVTGLDYSAGRIAAATATDEHGGQQRINADWFVCAVPIERAVPLWNADLLAADPALARARELRTEWMVGLQFYLRQPTPVTRGHAVHVDSPWALTSIGQAQFWPRHDFARDFGDGSVRDCLSVIISNWTAPGVLFGKPALECTPEEIRGEVWAQLKAALEDTGEPVLPDDALHSWFLDPGVTGLGGPDPHNDDPLLVHPVGTWTRRPAAVTAIPNLFLAADYVRTDVDLATMEGANEAARAAVNGILDAAGSTAPRCQVRTLYQAPEFAPLRAEDEVNYRLGLPNVFDPVPA</sequence>
<comment type="caution">
    <text evidence="3">The sequence shown here is derived from an EMBL/GenBank/DDBJ whole genome shotgun (WGS) entry which is preliminary data.</text>
</comment>
<dbReference type="Gene3D" id="3.50.50.60">
    <property type="entry name" value="FAD/NAD(P)-binding domain"/>
    <property type="match status" value="1"/>
</dbReference>